<keyword evidence="4" id="KW-1185">Reference proteome</keyword>
<evidence type="ECO:0000313" key="3">
    <source>
        <dbReference type="EMBL" id="QNN58505.1"/>
    </source>
</evidence>
<reference evidence="3 4" key="1">
    <citation type="submission" date="2020-08" db="EMBL/GenBank/DDBJ databases">
        <title>Genome sequence of Diaphorobacter ruginosibacter DSM 27467T.</title>
        <authorList>
            <person name="Hyun D.-W."/>
            <person name="Bae J.-W."/>
        </authorList>
    </citation>
    <scope>NUCLEOTIDE SEQUENCE [LARGE SCALE GENOMIC DNA]</scope>
    <source>
        <strain evidence="3 4">DSM 27467</strain>
    </source>
</reference>
<evidence type="ECO:0000313" key="4">
    <source>
        <dbReference type="Proteomes" id="UP000515811"/>
    </source>
</evidence>
<dbReference type="PANTHER" id="PTHR42928:SF5">
    <property type="entry name" value="BLR1237 PROTEIN"/>
    <property type="match status" value="1"/>
</dbReference>
<accession>A0A7G9RSD0</accession>
<keyword evidence="2" id="KW-0732">Signal</keyword>
<dbReference type="KEGG" id="drg:H9K76_06615"/>
<dbReference type="InterPro" id="IPR005064">
    <property type="entry name" value="BUG"/>
</dbReference>
<feature type="signal peptide" evidence="2">
    <location>
        <begin position="1"/>
        <end position="20"/>
    </location>
</feature>
<dbReference type="Pfam" id="PF03401">
    <property type="entry name" value="TctC"/>
    <property type="match status" value="1"/>
</dbReference>
<dbReference type="RefSeq" id="WP_187598948.1">
    <property type="nucleotide sequence ID" value="NZ_CP060714.1"/>
</dbReference>
<comment type="similarity">
    <text evidence="1">Belongs to the UPF0065 (bug) family.</text>
</comment>
<evidence type="ECO:0000256" key="1">
    <source>
        <dbReference type="ARBA" id="ARBA00006987"/>
    </source>
</evidence>
<dbReference type="InterPro" id="IPR042100">
    <property type="entry name" value="Bug_dom1"/>
</dbReference>
<dbReference type="Gene3D" id="3.40.190.150">
    <property type="entry name" value="Bordetella uptake gene, domain 1"/>
    <property type="match status" value="1"/>
</dbReference>
<dbReference type="Proteomes" id="UP000515811">
    <property type="component" value="Chromosome"/>
</dbReference>
<dbReference type="EMBL" id="CP060714">
    <property type="protein sequence ID" value="QNN58505.1"/>
    <property type="molecule type" value="Genomic_DNA"/>
</dbReference>
<dbReference type="PIRSF" id="PIRSF017082">
    <property type="entry name" value="YflP"/>
    <property type="match status" value="1"/>
</dbReference>
<protein>
    <submittedName>
        <fullName evidence="3">Tripartite tricarboxylate transporter substrate binding protein</fullName>
    </submittedName>
</protein>
<sequence length="324" mass="34467">MFKHTLIACAALLLAGTASAQDAAYPSRPVRIVVPYAAGGATDFIARTVGDRLSKALGQPFVIDNKAGAAGAIGAAEVSRAKADGYTLLMTITDSQINNTALYKKLAYDPQKDFTFISQVVRSPALISTHPGTGIRSLADLKAKAEKGDVKMSYGSWGIGGLGHLAGESLNRSLKGHMVHVPQRGEGPVVSDLLSGTVDVGLSSVASALQHVPSGKVIPLAVLGPQRSTTLPQVPTMRELGFKDPIYDTNVWIGLLAPARTPQAIVDKLSKEVNAIIARTEVSQQFVTKGFEVMNTTPEQFAASYRTEFDVITKRIRELEIEAQ</sequence>
<evidence type="ECO:0000256" key="2">
    <source>
        <dbReference type="SAM" id="SignalP"/>
    </source>
</evidence>
<feature type="chain" id="PRO_5028894402" evidence="2">
    <location>
        <begin position="21"/>
        <end position="324"/>
    </location>
</feature>
<name>A0A7G9RSD0_9BURK</name>
<dbReference type="CDD" id="cd13578">
    <property type="entry name" value="PBP2_Bug27"/>
    <property type="match status" value="1"/>
</dbReference>
<dbReference type="AlphaFoldDB" id="A0A7G9RSD0"/>
<gene>
    <name evidence="3" type="ORF">H9K76_06615</name>
</gene>
<proteinExistence type="inferred from homology"/>
<dbReference type="SUPFAM" id="SSF53850">
    <property type="entry name" value="Periplasmic binding protein-like II"/>
    <property type="match status" value="1"/>
</dbReference>
<dbReference type="Gene3D" id="3.40.190.10">
    <property type="entry name" value="Periplasmic binding protein-like II"/>
    <property type="match status" value="1"/>
</dbReference>
<dbReference type="PANTHER" id="PTHR42928">
    <property type="entry name" value="TRICARBOXYLATE-BINDING PROTEIN"/>
    <property type="match status" value="1"/>
</dbReference>
<organism evidence="3 4">
    <name type="scientific">Diaphorobacter ruginosibacter</name>
    <dbReference type="NCBI Taxonomy" id="1715720"/>
    <lineage>
        <taxon>Bacteria</taxon>
        <taxon>Pseudomonadati</taxon>
        <taxon>Pseudomonadota</taxon>
        <taxon>Betaproteobacteria</taxon>
        <taxon>Burkholderiales</taxon>
        <taxon>Comamonadaceae</taxon>
        <taxon>Diaphorobacter</taxon>
    </lineage>
</organism>